<dbReference type="PROSITE" id="PS51352">
    <property type="entry name" value="THIOREDOXIN_2"/>
    <property type="match status" value="1"/>
</dbReference>
<organism evidence="8 9">
    <name type="scientific">Motilibacter deserti</name>
    <dbReference type="NCBI Taxonomy" id="2714956"/>
    <lineage>
        <taxon>Bacteria</taxon>
        <taxon>Bacillati</taxon>
        <taxon>Actinomycetota</taxon>
        <taxon>Actinomycetes</taxon>
        <taxon>Motilibacterales</taxon>
        <taxon>Motilibacteraceae</taxon>
        <taxon>Motilibacter</taxon>
    </lineage>
</organism>
<dbReference type="Proteomes" id="UP000800981">
    <property type="component" value="Unassembled WGS sequence"/>
</dbReference>
<dbReference type="SUPFAM" id="SSF52833">
    <property type="entry name" value="Thioredoxin-like"/>
    <property type="match status" value="1"/>
</dbReference>
<reference evidence="8 9" key="1">
    <citation type="submission" date="2020-03" db="EMBL/GenBank/DDBJ databases">
        <title>Two novel Motilibacter sp.</title>
        <authorList>
            <person name="Liu S."/>
        </authorList>
    </citation>
    <scope>NUCLEOTIDE SEQUENCE [LARGE SCALE GENOMIC DNA]</scope>
    <source>
        <strain evidence="8 9">E257</strain>
    </source>
</reference>
<comment type="similarity">
    <text evidence="1 6">Belongs to the thioredoxin family.</text>
</comment>
<proteinExistence type="inferred from homology"/>
<name>A0ABX0GQS2_9ACTN</name>
<keyword evidence="9" id="KW-1185">Reference proteome</keyword>
<keyword evidence="4" id="KW-1015">Disulfide bond</keyword>
<dbReference type="Gene3D" id="3.40.30.10">
    <property type="entry name" value="Glutaredoxin"/>
    <property type="match status" value="1"/>
</dbReference>
<evidence type="ECO:0000256" key="5">
    <source>
        <dbReference type="ARBA" id="ARBA00023284"/>
    </source>
</evidence>
<keyword evidence="2" id="KW-0813">Transport</keyword>
<evidence type="ECO:0000313" key="8">
    <source>
        <dbReference type="EMBL" id="NHC13198.1"/>
    </source>
</evidence>
<evidence type="ECO:0000256" key="3">
    <source>
        <dbReference type="ARBA" id="ARBA00022982"/>
    </source>
</evidence>
<dbReference type="InterPro" id="IPR013766">
    <property type="entry name" value="Thioredoxin_domain"/>
</dbReference>
<dbReference type="PRINTS" id="PR00421">
    <property type="entry name" value="THIOREDOXIN"/>
</dbReference>
<evidence type="ECO:0000256" key="6">
    <source>
        <dbReference type="PIRNR" id="PIRNR000077"/>
    </source>
</evidence>
<dbReference type="PANTHER" id="PTHR45663">
    <property type="entry name" value="GEO12009P1"/>
    <property type="match status" value="1"/>
</dbReference>
<evidence type="ECO:0000256" key="1">
    <source>
        <dbReference type="ARBA" id="ARBA00008987"/>
    </source>
</evidence>
<evidence type="ECO:0000259" key="7">
    <source>
        <dbReference type="PROSITE" id="PS51352"/>
    </source>
</evidence>
<keyword evidence="3" id="KW-0249">Electron transport</keyword>
<dbReference type="PANTHER" id="PTHR45663:SF11">
    <property type="entry name" value="GEO12009P1"/>
    <property type="match status" value="1"/>
</dbReference>
<evidence type="ECO:0000313" key="9">
    <source>
        <dbReference type="Proteomes" id="UP000800981"/>
    </source>
</evidence>
<dbReference type="EMBL" id="JAANNP010000002">
    <property type="protein sequence ID" value="NHC13198.1"/>
    <property type="molecule type" value="Genomic_DNA"/>
</dbReference>
<dbReference type="PROSITE" id="PS00194">
    <property type="entry name" value="THIOREDOXIN_1"/>
    <property type="match status" value="1"/>
</dbReference>
<dbReference type="CDD" id="cd02947">
    <property type="entry name" value="TRX_family"/>
    <property type="match status" value="1"/>
</dbReference>
<dbReference type="InterPro" id="IPR017937">
    <property type="entry name" value="Thioredoxin_CS"/>
</dbReference>
<evidence type="ECO:0000256" key="4">
    <source>
        <dbReference type="ARBA" id="ARBA00023157"/>
    </source>
</evidence>
<keyword evidence="5" id="KW-0676">Redox-active center</keyword>
<sequence length="110" mass="11407">MALPTTTDAQFAADVLASPMPVLVDFTAEWCGPCRMVTPVLEQIAADEAGRLRVVALDVDANPITSSTYGVLGMPTMGLFVGGELVTTVVGARPRTAILRALEPHLAAAG</sequence>
<comment type="caution">
    <text evidence="8">The sequence shown here is derived from an EMBL/GenBank/DDBJ whole genome shotgun (WGS) entry which is preliminary data.</text>
</comment>
<dbReference type="RefSeq" id="WP_166279257.1">
    <property type="nucleotide sequence ID" value="NZ_JAANNP010000002.1"/>
</dbReference>
<gene>
    <name evidence="8" type="ORF">G9H71_05310</name>
</gene>
<dbReference type="Pfam" id="PF00085">
    <property type="entry name" value="Thioredoxin"/>
    <property type="match status" value="1"/>
</dbReference>
<accession>A0ABX0GQS2</accession>
<dbReference type="InterPro" id="IPR005746">
    <property type="entry name" value="Thioredoxin"/>
</dbReference>
<feature type="domain" description="Thioredoxin" evidence="7">
    <location>
        <begin position="1"/>
        <end position="107"/>
    </location>
</feature>
<dbReference type="PIRSF" id="PIRSF000077">
    <property type="entry name" value="Thioredoxin"/>
    <property type="match status" value="1"/>
</dbReference>
<evidence type="ECO:0000256" key="2">
    <source>
        <dbReference type="ARBA" id="ARBA00022448"/>
    </source>
</evidence>
<protein>
    <recommendedName>
        <fullName evidence="6">Thioredoxin</fullName>
    </recommendedName>
</protein>
<dbReference type="InterPro" id="IPR036249">
    <property type="entry name" value="Thioredoxin-like_sf"/>
</dbReference>